<proteinExistence type="predicted"/>
<keyword evidence="2" id="KW-1185">Reference proteome</keyword>
<evidence type="ECO:0000313" key="2">
    <source>
        <dbReference type="Proteomes" id="UP000664417"/>
    </source>
</evidence>
<dbReference type="Gene3D" id="3.40.50.300">
    <property type="entry name" value="P-loop containing nucleotide triphosphate hydrolases"/>
    <property type="match status" value="1"/>
</dbReference>
<dbReference type="Proteomes" id="UP000664417">
    <property type="component" value="Unassembled WGS sequence"/>
</dbReference>
<evidence type="ECO:0000313" key="1">
    <source>
        <dbReference type="EMBL" id="MBO1322954.1"/>
    </source>
</evidence>
<dbReference type="EMBL" id="JAFREP010000046">
    <property type="protein sequence ID" value="MBO1322954.1"/>
    <property type="molecule type" value="Genomic_DNA"/>
</dbReference>
<comment type="caution">
    <text evidence="1">The sequence shown here is derived from an EMBL/GenBank/DDBJ whole genome shotgun (WGS) entry which is preliminary data.</text>
</comment>
<accession>A0A8J7QF77</accession>
<organism evidence="1 2">
    <name type="scientific">Acanthopleuribacter pedis</name>
    <dbReference type="NCBI Taxonomy" id="442870"/>
    <lineage>
        <taxon>Bacteria</taxon>
        <taxon>Pseudomonadati</taxon>
        <taxon>Acidobacteriota</taxon>
        <taxon>Holophagae</taxon>
        <taxon>Acanthopleuribacterales</taxon>
        <taxon>Acanthopleuribacteraceae</taxon>
        <taxon>Acanthopleuribacter</taxon>
    </lineage>
</organism>
<gene>
    <name evidence="1" type="ORF">J3U88_31100</name>
</gene>
<dbReference type="InterPro" id="IPR027417">
    <property type="entry name" value="P-loop_NTPase"/>
</dbReference>
<reference evidence="1" key="1">
    <citation type="submission" date="2021-03" db="EMBL/GenBank/DDBJ databases">
        <authorList>
            <person name="Wang G."/>
        </authorList>
    </citation>
    <scope>NUCLEOTIDE SEQUENCE</scope>
    <source>
        <strain evidence="1">KCTC 12899</strain>
    </source>
</reference>
<dbReference type="RefSeq" id="WP_207862926.1">
    <property type="nucleotide sequence ID" value="NZ_JAFREP010000046.1"/>
</dbReference>
<evidence type="ECO:0008006" key="3">
    <source>
        <dbReference type="Google" id="ProtNLM"/>
    </source>
</evidence>
<dbReference type="AlphaFoldDB" id="A0A8J7QF77"/>
<name>A0A8J7QF77_9BACT</name>
<sequence length="274" mass="30429">MDPLTHIIAVIQARLAAQAHPLLFRIAGAQGSGKSTLAAKLTAVFAAQGVRTAAFSIDDLYHTRAQRKVLAAQIHPLLATRGVPGTHDLMLGNQLLDALTAAGPKTETKLPVFDKSRDDRVPCQQQKVFQGRPQLIICEGWCMGARPQSKDALAAPINELERDSDPDGIWRTWVNRQLKDPYRAFFDRFTLSLFLAAPGFEVVLDWRAQQERDSAQSNPGGTGVMDRAGLSRFIQYFERLTRHMLADQPRHANLTLALKKDRTPDRLTIRGFGL</sequence>
<protein>
    <recommendedName>
        <fullName evidence="3">Kinase</fullName>
    </recommendedName>
</protein>
<dbReference type="SUPFAM" id="SSF52540">
    <property type="entry name" value="P-loop containing nucleoside triphosphate hydrolases"/>
    <property type="match status" value="1"/>
</dbReference>